<gene>
    <name evidence="1" type="ORF">NPIL_458341</name>
</gene>
<protein>
    <submittedName>
        <fullName evidence="1">Uncharacterized protein</fullName>
    </submittedName>
</protein>
<dbReference type="OrthoDB" id="10488495at2759"/>
<evidence type="ECO:0000313" key="1">
    <source>
        <dbReference type="EMBL" id="GFU45175.1"/>
    </source>
</evidence>
<comment type="caution">
    <text evidence="1">The sequence shown here is derived from an EMBL/GenBank/DDBJ whole genome shotgun (WGS) entry which is preliminary data.</text>
</comment>
<proteinExistence type="predicted"/>
<name>A0A8X6UKP4_NEPPI</name>
<organism evidence="1 2">
    <name type="scientific">Nephila pilipes</name>
    <name type="common">Giant wood spider</name>
    <name type="synonym">Nephila maculata</name>
    <dbReference type="NCBI Taxonomy" id="299642"/>
    <lineage>
        <taxon>Eukaryota</taxon>
        <taxon>Metazoa</taxon>
        <taxon>Ecdysozoa</taxon>
        <taxon>Arthropoda</taxon>
        <taxon>Chelicerata</taxon>
        <taxon>Arachnida</taxon>
        <taxon>Araneae</taxon>
        <taxon>Araneomorphae</taxon>
        <taxon>Entelegynae</taxon>
        <taxon>Araneoidea</taxon>
        <taxon>Nephilidae</taxon>
        <taxon>Nephila</taxon>
    </lineage>
</organism>
<sequence>MNLSQGKQQETRSKNEYPSFTLLFYRSIKPRAKKLLPGRDRESKTPFPGNSFPDGYPAVSCPEVRPGAKIPFSRFGISLAEQVLASKDVFPRSSNGFPEGAKFWESLLPFIGMPAF</sequence>
<dbReference type="EMBL" id="BMAW01132835">
    <property type="protein sequence ID" value="GFU45175.1"/>
    <property type="molecule type" value="Genomic_DNA"/>
</dbReference>
<evidence type="ECO:0000313" key="2">
    <source>
        <dbReference type="Proteomes" id="UP000887013"/>
    </source>
</evidence>
<accession>A0A8X6UKP4</accession>
<dbReference type="AlphaFoldDB" id="A0A8X6UKP4"/>
<keyword evidence="2" id="KW-1185">Reference proteome</keyword>
<dbReference type="Proteomes" id="UP000887013">
    <property type="component" value="Unassembled WGS sequence"/>
</dbReference>
<reference evidence="1" key="1">
    <citation type="submission" date="2020-08" db="EMBL/GenBank/DDBJ databases">
        <title>Multicomponent nature underlies the extraordinary mechanical properties of spider dragline silk.</title>
        <authorList>
            <person name="Kono N."/>
            <person name="Nakamura H."/>
            <person name="Mori M."/>
            <person name="Yoshida Y."/>
            <person name="Ohtoshi R."/>
            <person name="Malay A.D."/>
            <person name="Moran D.A.P."/>
            <person name="Tomita M."/>
            <person name="Numata K."/>
            <person name="Arakawa K."/>
        </authorList>
    </citation>
    <scope>NUCLEOTIDE SEQUENCE</scope>
</reference>